<accession>A0A9K3E124</accession>
<name>A0A9K3E124_HELAN</name>
<organism evidence="1 2">
    <name type="scientific">Helianthus annuus</name>
    <name type="common">Common sunflower</name>
    <dbReference type="NCBI Taxonomy" id="4232"/>
    <lineage>
        <taxon>Eukaryota</taxon>
        <taxon>Viridiplantae</taxon>
        <taxon>Streptophyta</taxon>
        <taxon>Embryophyta</taxon>
        <taxon>Tracheophyta</taxon>
        <taxon>Spermatophyta</taxon>
        <taxon>Magnoliopsida</taxon>
        <taxon>eudicotyledons</taxon>
        <taxon>Gunneridae</taxon>
        <taxon>Pentapetalae</taxon>
        <taxon>asterids</taxon>
        <taxon>campanulids</taxon>
        <taxon>Asterales</taxon>
        <taxon>Asteraceae</taxon>
        <taxon>Asteroideae</taxon>
        <taxon>Heliantheae alliance</taxon>
        <taxon>Heliantheae</taxon>
        <taxon>Helianthus</taxon>
    </lineage>
</organism>
<dbReference type="EMBL" id="MNCJ02000330">
    <property type="protein sequence ID" value="KAF5763973.1"/>
    <property type="molecule type" value="Genomic_DNA"/>
</dbReference>
<evidence type="ECO:0000313" key="1">
    <source>
        <dbReference type="EMBL" id="KAF5763973.1"/>
    </source>
</evidence>
<gene>
    <name evidence="1" type="ORF">HanXRQr2_Chr15g0686611</name>
</gene>
<dbReference type="Gramene" id="mRNA:HanXRQr2_Chr15g0686611">
    <property type="protein sequence ID" value="CDS:HanXRQr2_Chr15g0686611.1"/>
    <property type="gene ID" value="HanXRQr2_Chr15g0686611"/>
</dbReference>
<evidence type="ECO:0000313" key="2">
    <source>
        <dbReference type="Proteomes" id="UP000215914"/>
    </source>
</evidence>
<dbReference type="AlphaFoldDB" id="A0A9K3E124"/>
<comment type="caution">
    <text evidence="1">The sequence shown here is derived from an EMBL/GenBank/DDBJ whole genome shotgun (WGS) entry which is preliminary data.</text>
</comment>
<reference evidence="1" key="2">
    <citation type="submission" date="2020-06" db="EMBL/GenBank/DDBJ databases">
        <title>Helianthus annuus Genome sequencing and assembly Release 2.</title>
        <authorList>
            <person name="Gouzy J."/>
            <person name="Langlade N."/>
            <person name="Munos S."/>
        </authorList>
    </citation>
    <scope>NUCLEOTIDE SEQUENCE</scope>
    <source>
        <tissue evidence="1">Leaves</tissue>
    </source>
</reference>
<proteinExistence type="predicted"/>
<dbReference type="Proteomes" id="UP000215914">
    <property type="component" value="Unassembled WGS sequence"/>
</dbReference>
<reference evidence="1" key="1">
    <citation type="journal article" date="2017" name="Nature">
        <title>The sunflower genome provides insights into oil metabolism, flowering and Asterid evolution.</title>
        <authorList>
            <person name="Badouin H."/>
            <person name="Gouzy J."/>
            <person name="Grassa C.J."/>
            <person name="Murat F."/>
            <person name="Staton S.E."/>
            <person name="Cottret L."/>
            <person name="Lelandais-Briere C."/>
            <person name="Owens G.L."/>
            <person name="Carrere S."/>
            <person name="Mayjonade B."/>
            <person name="Legrand L."/>
            <person name="Gill N."/>
            <person name="Kane N.C."/>
            <person name="Bowers J.E."/>
            <person name="Hubner S."/>
            <person name="Bellec A."/>
            <person name="Berard A."/>
            <person name="Berges H."/>
            <person name="Blanchet N."/>
            <person name="Boniface M.C."/>
            <person name="Brunel D."/>
            <person name="Catrice O."/>
            <person name="Chaidir N."/>
            <person name="Claudel C."/>
            <person name="Donnadieu C."/>
            <person name="Faraut T."/>
            <person name="Fievet G."/>
            <person name="Helmstetter N."/>
            <person name="King M."/>
            <person name="Knapp S.J."/>
            <person name="Lai Z."/>
            <person name="Le Paslier M.C."/>
            <person name="Lippi Y."/>
            <person name="Lorenzon L."/>
            <person name="Mandel J.R."/>
            <person name="Marage G."/>
            <person name="Marchand G."/>
            <person name="Marquand E."/>
            <person name="Bret-Mestries E."/>
            <person name="Morien E."/>
            <person name="Nambeesan S."/>
            <person name="Nguyen T."/>
            <person name="Pegot-Espagnet P."/>
            <person name="Pouilly N."/>
            <person name="Raftis F."/>
            <person name="Sallet E."/>
            <person name="Schiex T."/>
            <person name="Thomas J."/>
            <person name="Vandecasteele C."/>
            <person name="Vares D."/>
            <person name="Vear F."/>
            <person name="Vautrin S."/>
            <person name="Crespi M."/>
            <person name="Mangin B."/>
            <person name="Burke J.M."/>
            <person name="Salse J."/>
            <person name="Munos S."/>
            <person name="Vincourt P."/>
            <person name="Rieseberg L.H."/>
            <person name="Langlade N.B."/>
        </authorList>
    </citation>
    <scope>NUCLEOTIDE SEQUENCE</scope>
    <source>
        <tissue evidence="1">Leaves</tissue>
    </source>
</reference>
<protein>
    <submittedName>
        <fullName evidence="1">Uncharacterized protein</fullName>
    </submittedName>
</protein>
<keyword evidence="2" id="KW-1185">Reference proteome</keyword>
<sequence length="73" mass="8378">MSFMRHGEESVDHLFTACVVATRLWQCVSRWCKIPHFFAFSFKDILEASRGSGLREPSRLALQGIMVISSWCL</sequence>